<dbReference type="PATRIC" id="fig|1276920.7.peg.565"/>
<evidence type="ECO:0000256" key="1">
    <source>
        <dbReference type="SAM" id="MobiDB-lite"/>
    </source>
</evidence>
<accession>M7N015</accession>
<keyword evidence="3" id="KW-1185">Reference proteome</keyword>
<protein>
    <submittedName>
        <fullName evidence="2">Uncharacterized protein</fullName>
    </submittedName>
</protein>
<dbReference type="Proteomes" id="UP000012015">
    <property type="component" value="Unassembled WGS sequence"/>
</dbReference>
<dbReference type="AlphaFoldDB" id="M7N015"/>
<name>M7N015_9MICC</name>
<reference evidence="2 3" key="1">
    <citation type="journal article" date="2013" name="Genome Announc.">
        <title>Draft Genome Sequence of Arthrobacter gangotriensis Strain Lz1yT, Isolated from a Penguin Rookery Soil Sample Collected in Antarctica, near the Indian Station Dakshin Gangotri.</title>
        <authorList>
            <person name="Shivaji S."/>
            <person name="Ara S."/>
            <person name="Bandi S."/>
            <person name="Singh A."/>
            <person name="Kumar Pinnaka A."/>
        </authorList>
    </citation>
    <scope>NUCLEOTIDE SEQUENCE [LARGE SCALE GENOMIC DNA]</scope>
    <source>
        <strain evidence="2 3">Lz1y</strain>
    </source>
</reference>
<gene>
    <name evidence="2" type="ORF">ADIAG_00563</name>
</gene>
<comment type="caution">
    <text evidence="2">The sequence shown here is derived from an EMBL/GenBank/DDBJ whole genome shotgun (WGS) entry which is preliminary data.</text>
</comment>
<dbReference type="RefSeq" id="WP_007269770.1">
    <property type="nucleotide sequence ID" value="NZ_AOCK01000001.1"/>
</dbReference>
<feature type="region of interest" description="Disordered" evidence="1">
    <location>
        <begin position="1"/>
        <end position="20"/>
    </location>
</feature>
<organism evidence="2 3">
    <name type="scientific">Paeniglutamicibacter gangotriensis Lz1y</name>
    <dbReference type="NCBI Taxonomy" id="1276920"/>
    <lineage>
        <taxon>Bacteria</taxon>
        <taxon>Bacillati</taxon>
        <taxon>Actinomycetota</taxon>
        <taxon>Actinomycetes</taxon>
        <taxon>Micrococcales</taxon>
        <taxon>Micrococcaceae</taxon>
        <taxon>Paeniglutamicibacter</taxon>
    </lineage>
</organism>
<dbReference type="EMBL" id="AOCK01000001">
    <property type="protein sequence ID" value="EMR00556.1"/>
    <property type="molecule type" value="Genomic_DNA"/>
</dbReference>
<dbReference type="STRING" id="1276920.ADIAG_00563"/>
<evidence type="ECO:0000313" key="3">
    <source>
        <dbReference type="Proteomes" id="UP000012015"/>
    </source>
</evidence>
<evidence type="ECO:0000313" key="2">
    <source>
        <dbReference type="EMBL" id="EMR00556.1"/>
    </source>
</evidence>
<sequence length="82" mass="9043">MDNFRTPRTAPEPGEGTLCSSPALLRRGVFDEAVRNTYHQAMEKVSAAFGAELTESDREHDHVPPRAIVHPTIEPICLASFP</sequence>
<proteinExistence type="predicted"/>